<evidence type="ECO:0000256" key="3">
    <source>
        <dbReference type="ARBA" id="ARBA00032374"/>
    </source>
</evidence>
<evidence type="ECO:0000256" key="6">
    <source>
        <dbReference type="SAM" id="MobiDB-lite"/>
    </source>
</evidence>
<dbReference type="Proteomes" id="UP000007879">
    <property type="component" value="Unassembled WGS sequence"/>
</dbReference>
<dbReference type="FunFam" id="1.20.1260.60:FF:000002">
    <property type="entry name" value="Vacuolar protein sorting-associated protein IST1"/>
    <property type="match status" value="1"/>
</dbReference>
<dbReference type="AlphaFoldDB" id="A0A1X7VEA3"/>
<evidence type="ECO:0000256" key="4">
    <source>
        <dbReference type="ARBA" id="ARBA00046124"/>
    </source>
</evidence>
<protein>
    <recommendedName>
        <fullName evidence="2">IST1 homolog</fullName>
    </recommendedName>
    <alternativeName>
        <fullName evidence="3">Charged multivesicular body protein 8</fullName>
    </alternativeName>
</protein>
<evidence type="ECO:0000313" key="8">
    <source>
        <dbReference type="Proteomes" id="UP000007879"/>
    </source>
</evidence>
<dbReference type="GO" id="GO:0015031">
    <property type="term" value="P:protein transport"/>
    <property type="evidence" value="ECO:0007669"/>
    <property type="project" value="InterPro"/>
</dbReference>
<dbReference type="InterPro" id="IPR005061">
    <property type="entry name" value="Ist1"/>
</dbReference>
<reference evidence="8" key="1">
    <citation type="journal article" date="2010" name="Nature">
        <title>The Amphimedon queenslandica genome and the evolution of animal complexity.</title>
        <authorList>
            <person name="Srivastava M."/>
            <person name="Simakov O."/>
            <person name="Chapman J."/>
            <person name="Fahey B."/>
            <person name="Gauthier M.E."/>
            <person name="Mitros T."/>
            <person name="Richards G.S."/>
            <person name="Conaco C."/>
            <person name="Dacre M."/>
            <person name="Hellsten U."/>
            <person name="Larroux C."/>
            <person name="Putnam N.H."/>
            <person name="Stanke M."/>
            <person name="Adamska M."/>
            <person name="Darling A."/>
            <person name="Degnan S.M."/>
            <person name="Oakley T.H."/>
            <person name="Plachetzki D.C."/>
            <person name="Zhai Y."/>
            <person name="Adamski M."/>
            <person name="Calcino A."/>
            <person name="Cummins S.F."/>
            <person name="Goodstein D.M."/>
            <person name="Harris C."/>
            <person name="Jackson D.J."/>
            <person name="Leys S.P."/>
            <person name="Shu S."/>
            <person name="Woodcroft B.J."/>
            <person name="Vervoort M."/>
            <person name="Kosik K.S."/>
            <person name="Manning G."/>
            <person name="Degnan B.M."/>
            <person name="Rokhsar D.S."/>
        </authorList>
    </citation>
    <scope>NUCLEOTIDE SEQUENCE [LARGE SCALE GENOMIC DNA]</scope>
</reference>
<dbReference type="Gene3D" id="1.20.1260.60">
    <property type="entry name" value="Vacuolar protein sorting-associated protein Ist1"/>
    <property type="match status" value="1"/>
</dbReference>
<dbReference type="STRING" id="400682.A0A1X7VEA3"/>
<dbReference type="Pfam" id="PF03398">
    <property type="entry name" value="Ist1"/>
    <property type="match status" value="1"/>
</dbReference>
<dbReference type="EnsemblMetazoa" id="XM_003384538.3">
    <property type="protein sequence ID" value="XP_003384586.1"/>
    <property type="gene ID" value="LOC100633249"/>
</dbReference>
<evidence type="ECO:0000256" key="5">
    <source>
        <dbReference type="ARBA" id="ARBA00046920"/>
    </source>
</evidence>
<comment type="function">
    <text evidence="4">ESCRT-III-like protein involved in cytokinesis, nuclear envelope reassembly and endosomal tubulation. Is required for efficient abscission during cytokinesis. Involved in recruiting VPS4A and/or VPS4B to the midbody of dividing cells. During late anaphase, involved in nuclear envelope reassembly and mitotic spindle disassembly together with the ESCRT-III complex: IST1 acts by mediating the recruitment of SPAST to the nuclear membrane, leading to microtubule severing. Recruited to the reforming nuclear envelope (NE) during anaphase by LEMD2. Regulates early endosomal tubulation together with the ESCRT-III complex by mediating the recruitment of SPAST.</text>
</comment>
<reference evidence="7" key="2">
    <citation type="submission" date="2017-05" db="UniProtKB">
        <authorList>
            <consortium name="EnsemblMetazoa"/>
        </authorList>
    </citation>
    <scope>IDENTIFICATION</scope>
</reference>
<dbReference type="PANTHER" id="PTHR12161:SF5">
    <property type="entry name" value="IST1 HOMOLOG"/>
    <property type="match status" value="1"/>
</dbReference>
<dbReference type="InParanoid" id="A0A1X7VEA3"/>
<dbReference type="OrthoDB" id="29853at2759"/>
<sequence length="351" mass="38337">MPAFKEQKLKANLRLCINRLKLLEKKKTEQALKARKEIADYIKGGRLERAKIRVEHIIREDYLVEAFEIIELYCDLLLARMGMLITMKYCEESLIEAVQTLIWVSPRLCADVQELGVVEHQLEIKFGKEFATQARSNAAQVVNKKVVHRLGVEAPSKALVENYMVEIAKNYKVEYQPDPTAFIDPAEFSADPDEKPYMPGGDDDGYGGGGGGESLYTRDPTAPQPMIHPGSAFPPQATPFPPQATPFPPQAGPLPQKGFPPGPGIPPGGYSQPAPPYTETALPYPVAGTQLPGQQPPALPPTGGPLPPPNGGLDLPPVPTEGFSSTTGSEGGGDVDFDDLTRRFEELKRRK</sequence>
<evidence type="ECO:0000256" key="2">
    <source>
        <dbReference type="ARBA" id="ARBA00014513"/>
    </source>
</evidence>
<feature type="region of interest" description="Disordered" evidence="6">
    <location>
        <begin position="182"/>
        <end position="339"/>
    </location>
</feature>
<proteinExistence type="inferred from homology"/>
<evidence type="ECO:0000313" key="7">
    <source>
        <dbReference type="EnsemblMetazoa" id="Aqu2.1.38371_001"/>
    </source>
</evidence>
<feature type="compositionally biased region" description="Pro residues" evidence="6">
    <location>
        <begin position="294"/>
        <end position="310"/>
    </location>
</feature>
<comment type="similarity">
    <text evidence="1">Belongs to the IST1 family.</text>
</comment>
<dbReference type="EnsemblMetazoa" id="Aqu2.1.38371_001">
    <property type="protein sequence ID" value="Aqu2.1.38371_001"/>
    <property type="gene ID" value="Aqu2.1.38371"/>
</dbReference>
<feature type="compositionally biased region" description="Pro residues" evidence="6">
    <location>
        <begin position="236"/>
        <end position="266"/>
    </location>
</feature>
<dbReference type="eggNOG" id="KOG2027">
    <property type="taxonomic scope" value="Eukaryota"/>
</dbReference>
<evidence type="ECO:0000256" key="1">
    <source>
        <dbReference type="ARBA" id="ARBA00005536"/>
    </source>
</evidence>
<comment type="subunit">
    <text evidence="5">Interacts with CHMP1A, CHMP1B, VPS4A and VTA1. Interacts with SPAST, STAMBP, and USP8. May interact with VPS37B. May associate with the ESCRT-I complex. Interacts with MITD1, in competition with VSP4. Interacts with SPART (via MIT domain); leading to the recruitment of SPART to midbodies. Interacts with SPAST.</text>
</comment>
<feature type="compositionally biased region" description="Low complexity" evidence="6">
    <location>
        <begin position="311"/>
        <end position="328"/>
    </location>
</feature>
<dbReference type="InterPro" id="IPR042277">
    <property type="entry name" value="IST1-like"/>
</dbReference>
<name>A0A1X7VEA3_AMPQE</name>
<accession>A0A1X7VEA3</accession>
<dbReference type="PANTHER" id="PTHR12161">
    <property type="entry name" value="IST1 FAMILY MEMBER"/>
    <property type="match status" value="1"/>
</dbReference>
<keyword evidence="8" id="KW-1185">Reference proteome</keyword>
<organism evidence="7">
    <name type="scientific">Amphimedon queenslandica</name>
    <name type="common">Sponge</name>
    <dbReference type="NCBI Taxonomy" id="400682"/>
    <lineage>
        <taxon>Eukaryota</taxon>
        <taxon>Metazoa</taxon>
        <taxon>Porifera</taxon>
        <taxon>Demospongiae</taxon>
        <taxon>Heteroscleromorpha</taxon>
        <taxon>Haplosclerida</taxon>
        <taxon>Niphatidae</taxon>
        <taxon>Amphimedon</taxon>
    </lineage>
</organism>
<dbReference type="OMA" id="YQPFPNI"/>
<dbReference type="KEGG" id="aqu:100633249"/>
<gene>
    <name evidence="7" type="primary">100633249</name>
</gene>